<dbReference type="InterPro" id="IPR052179">
    <property type="entry name" value="DD-CPase-like"/>
</dbReference>
<dbReference type="InterPro" id="IPR009045">
    <property type="entry name" value="Zn_M74/Hedgehog-like"/>
</dbReference>
<dbReference type="InterPro" id="IPR058233">
    <property type="entry name" value="VanXY"/>
</dbReference>
<organism evidence="2 3">
    <name type="scientific">Listeria monocytogenes</name>
    <dbReference type="NCBI Taxonomy" id="1639"/>
    <lineage>
        <taxon>Bacteria</taxon>
        <taxon>Bacillati</taxon>
        <taxon>Bacillota</taxon>
        <taxon>Bacilli</taxon>
        <taxon>Bacillales</taxon>
        <taxon>Listeriaceae</taxon>
        <taxon>Listeria</taxon>
    </lineage>
</organism>
<dbReference type="AlphaFoldDB" id="A0A9P1TZE2"/>
<dbReference type="GO" id="GO:0006508">
    <property type="term" value="P:proteolysis"/>
    <property type="evidence" value="ECO:0007669"/>
    <property type="project" value="InterPro"/>
</dbReference>
<dbReference type="InterPro" id="IPR003709">
    <property type="entry name" value="VanY-like_core_dom"/>
</dbReference>
<protein>
    <submittedName>
        <fullName evidence="2">D,D-carboxypeptidase/D,D-dipeptidase VanXY</fullName>
    </submittedName>
</protein>
<dbReference type="Gene3D" id="3.30.1380.10">
    <property type="match status" value="1"/>
</dbReference>
<proteinExistence type="predicted"/>
<dbReference type="Proteomes" id="UP000356407">
    <property type="component" value="Unassembled WGS sequence"/>
</dbReference>
<reference evidence="2 3" key="1">
    <citation type="submission" date="2018-08" db="EMBL/GenBank/DDBJ databases">
        <authorList>
            <consortium name="GenomeTrakr: Next Generation Sequencing Network for Food Pathogen Tracability"/>
        </authorList>
    </citation>
    <scope>NUCLEOTIDE SEQUENCE [LARGE SCALE GENOMIC DNA]</scope>
    <source>
        <strain evidence="2 3">CFSAN060999</strain>
    </source>
</reference>
<comment type="caution">
    <text evidence="2">The sequence shown here is derived from an EMBL/GenBank/DDBJ whole genome shotgun (WGS) entry which is preliminary data.</text>
</comment>
<feature type="domain" description="D-alanyl-D-alanine carboxypeptidase-like core" evidence="1">
    <location>
        <begin position="34"/>
        <end position="161"/>
    </location>
</feature>
<dbReference type="PANTHER" id="PTHR34385:SF1">
    <property type="entry name" value="PEPTIDOGLYCAN L-ALANYL-D-GLUTAMATE ENDOPEPTIDASE CWLK"/>
    <property type="match status" value="1"/>
</dbReference>
<evidence type="ECO:0000259" key="1">
    <source>
        <dbReference type="Pfam" id="PF02557"/>
    </source>
</evidence>
<evidence type="ECO:0000313" key="2">
    <source>
        <dbReference type="EMBL" id="EAC3883776.1"/>
    </source>
</evidence>
<dbReference type="Pfam" id="PF02557">
    <property type="entry name" value="VanY"/>
    <property type="match status" value="1"/>
</dbReference>
<evidence type="ECO:0000313" key="3">
    <source>
        <dbReference type="Proteomes" id="UP000356407"/>
    </source>
</evidence>
<sequence length="190" mass="22217">MNPYLQLVSKEFPLEKNQEPPHLVLAAFSEEEVYLQPEAAKQWERLVKALKLEDEICLLDGYRTEKQQRHLWEYSLKENGLSYTKQFVALPGCSEHQLGLAIDVGLKGSQDDLICPRFRDSAAADLFTQEMMNYGFILRYPADKQEITGIGYEPWHFRYVGLPHSQIMANQQWTLEEYHQYLEQTARQFA</sequence>
<dbReference type="GO" id="GO:0008233">
    <property type="term" value="F:peptidase activity"/>
    <property type="evidence" value="ECO:0007669"/>
    <property type="project" value="InterPro"/>
</dbReference>
<dbReference type="SUPFAM" id="SSF55166">
    <property type="entry name" value="Hedgehog/DD-peptidase"/>
    <property type="match status" value="1"/>
</dbReference>
<dbReference type="EMBL" id="AAAICE010000140">
    <property type="protein sequence ID" value="EAC3883776.1"/>
    <property type="molecule type" value="Genomic_DNA"/>
</dbReference>
<dbReference type="NCBIfam" id="NF000380">
    <property type="entry name" value="vanXY"/>
    <property type="match status" value="1"/>
</dbReference>
<name>A0A9P1TZE2_LISMN</name>
<accession>A0A9P1TZE2</accession>
<dbReference type="PANTHER" id="PTHR34385">
    <property type="entry name" value="D-ALANYL-D-ALANINE CARBOXYPEPTIDASE"/>
    <property type="match status" value="1"/>
</dbReference>
<gene>
    <name evidence="2" type="primary">vanXY</name>
    <name evidence="2" type="ORF">B4X68_17565</name>
</gene>